<organism evidence="1 2">
    <name type="scientific">Puccinia sorghi</name>
    <dbReference type="NCBI Taxonomy" id="27349"/>
    <lineage>
        <taxon>Eukaryota</taxon>
        <taxon>Fungi</taxon>
        <taxon>Dikarya</taxon>
        <taxon>Basidiomycota</taxon>
        <taxon>Pucciniomycotina</taxon>
        <taxon>Pucciniomycetes</taxon>
        <taxon>Pucciniales</taxon>
        <taxon>Pucciniaceae</taxon>
        <taxon>Puccinia</taxon>
    </lineage>
</organism>
<sequence length="437" mass="51172">MRDDEVMVFEDNRIPVIPSQYTWKRLHPWRHLSAHSPIHFKGSSPPHTHTHTHGKRLEPVCHWQDSREGRRPASSRIVLQPIPLASGWYHLRNPDIPVFDYFLNANHCSTHHFSTQNKVHLHLDQFFFIKFPSKKKKKRKEKKKERKITHHELICRTEQKGESKLESQKKRKREGLLERILRIRTSFVLVAGYKMMMFKKVTILQAQKLLALGKAHMMTPHPWILGYIYLTRCPPPPPLFVVFLDTPTLFNFLFFFFFLENLRSARASIYLSDLLIDVMKRLGVGGGGVRSVRLRRSSCRCKIAVAMTKAWVSKLVQHPDISPLNKYQHNHIVLLIKIKQSRRKSTERIQRTKNNNRWLGCWISPLKKKRRGICSSIVHKDLEWGKKNKSGSFKGVIFIAFLKTPLKSKKKKRQKPNDECNIPRFSGRATPMIAAIK</sequence>
<dbReference type="EMBL" id="LAVV01001199">
    <property type="protein sequence ID" value="KNZ63738.1"/>
    <property type="molecule type" value="Genomic_DNA"/>
</dbReference>
<dbReference type="Proteomes" id="UP000037035">
    <property type="component" value="Unassembled WGS sequence"/>
</dbReference>
<reference evidence="1 2" key="1">
    <citation type="submission" date="2015-08" db="EMBL/GenBank/DDBJ databases">
        <title>Next Generation Sequencing and Analysis of the Genome of Puccinia sorghi L Schw, the Causal Agent of Maize Common Rust.</title>
        <authorList>
            <person name="Rochi L."/>
            <person name="Burguener G."/>
            <person name="Darino M."/>
            <person name="Turjanski A."/>
            <person name="Kreff E."/>
            <person name="Dieguez M.J."/>
            <person name="Sacco F."/>
        </authorList>
    </citation>
    <scope>NUCLEOTIDE SEQUENCE [LARGE SCALE GENOMIC DNA]</scope>
    <source>
        <strain evidence="1 2">RO10H11247</strain>
    </source>
</reference>
<comment type="caution">
    <text evidence="1">The sequence shown here is derived from an EMBL/GenBank/DDBJ whole genome shotgun (WGS) entry which is preliminary data.</text>
</comment>
<accession>A0A0L6VSP5</accession>
<dbReference type="AlphaFoldDB" id="A0A0L6VSP5"/>
<proteinExistence type="predicted"/>
<name>A0A0L6VSP5_9BASI</name>
<keyword evidence="2" id="KW-1185">Reference proteome</keyword>
<dbReference type="VEuPathDB" id="FungiDB:VP01_1107g2"/>
<evidence type="ECO:0000313" key="2">
    <source>
        <dbReference type="Proteomes" id="UP000037035"/>
    </source>
</evidence>
<gene>
    <name evidence="1" type="ORF">VP01_1107g2</name>
</gene>
<evidence type="ECO:0000313" key="1">
    <source>
        <dbReference type="EMBL" id="KNZ63738.1"/>
    </source>
</evidence>
<protein>
    <submittedName>
        <fullName evidence="1">Uncharacterized protein</fullName>
    </submittedName>
</protein>